<proteinExistence type="predicted"/>
<dbReference type="EMBL" id="CAJOBZ010000045">
    <property type="protein sequence ID" value="CAF4910350.1"/>
    <property type="molecule type" value="Genomic_DNA"/>
</dbReference>
<gene>
    <name evidence="3" type="ORF">PMACD_LOCUS12080</name>
</gene>
<dbReference type="AlphaFoldDB" id="A0A821VLS3"/>
<accession>A0A821VLS3</accession>
<protein>
    <recommendedName>
        <fullName evidence="2">DUF4789 domain-containing protein</fullName>
    </recommendedName>
</protein>
<feature type="chain" id="PRO_5032539822" description="DUF4789 domain-containing protein" evidence="1">
    <location>
        <begin position="18"/>
        <end position="189"/>
    </location>
</feature>
<keyword evidence="4" id="KW-1185">Reference proteome</keyword>
<comment type="caution">
    <text evidence="3">The sequence shown here is derived from an EMBL/GenBank/DDBJ whole genome shotgun (WGS) entry which is preliminary data.</text>
</comment>
<dbReference type="PANTHER" id="PTHR21177:SF4">
    <property type="entry name" value="IP06524P"/>
    <property type="match status" value="1"/>
</dbReference>
<feature type="domain" description="DUF4789" evidence="2">
    <location>
        <begin position="51"/>
        <end position="134"/>
    </location>
</feature>
<feature type="signal peptide" evidence="1">
    <location>
        <begin position="1"/>
        <end position="17"/>
    </location>
</feature>
<dbReference type="OrthoDB" id="6338576at2759"/>
<dbReference type="Proteomes" id="UP000663880">
    <property type="component" value="Unassembled WGS sequence"/>
</dbReference>
<evidence type="ECO:0000313" key="3">
    <source>
        <dbReference type="EMBL" id="CAF4910350.1"/>
    </source>
</evidence>
<name>A0A821VLS3_9NEOP</name>
<keyword evidence="1" id="KW-0732">Signal</keyword>
<dbReference type="InterPro" id="IPR031993">
    <property type="entry name" value="DUF4789"/>
</dbReference>
<dbReference type="PANTHER" id="PTHR21177">
    <property type="entry name" value="IP06524P-RELATED"/>
    <property type="match status" value="1"/>
</dbReference>
<dbReference type="Pfam" id="PF16033">
    <property type="entry name" value="DUF4789"/>
    <property type="match status" value="1"/>
</dbReference>
<evidence type="ECO:0000313" key="4">
    <source>
        <dbReference type="Proteomes" id="UP000663880"/>
    </source>
</evidence>
<evidence type="ECO:0000256" key="1">
    <source>
        <dbReference type="SAM" id="SignalP"/>
    </source>
</evidence>
<evidence type="ECO:0000259" key="2">
    <source>
        <dbReference type="Pfam" id="PF16033"/>
    </source>
</evidence>
<reference evidence="3" key="1">
    <citation type="submission" date="2021-02" db="EMBL/GenBank/DDBJ databases">
        <authorList>
            <person name="Steward A R."/>
        </authorList>
    </citation>
    <scope>NUCLEOTIDE SEQUENCE</scope>
</reference>
<organism evidence="3 4">
    <name type="scientific">Pieris macdunnoughi</name>
    <dbReference type="NCBI Taxonomy" id="345717"/>
    <lineage>
        <taxon>Eukaryota</taxon>
        <taxon>Metazoa</taxon>
        <taxon>Ecdysozoa</taxon>
        <taxon>Arthropoda</taxon>
        <taxon>Hexapoda</taxon>
        <taxon>Insecta</taxon>
        <taxon>Pterygota</taxon>
        <taxon>Neoptera</taxon>
        <taxon>Endopterygota</taxon>
        <taxon>Lepidoptera</taxon>
        <taxon>Glossata</taxon>
        <taxon>Ditrysia</taxon>
        <taxon>Papilionoidea</taxon>
        <taxon>Pieridae</taxon>
        <taxon>Pierinae</taxon>
        <taxon>Pieris</taxon>
    </lineage>
</organism>
<sequence>MFYYNILFIIFVLSVKSARILKDTIGFPESEENVNLVNRENRHPIYLPSLCGENELYYPGDQKDDWICDCRPGYLYYPEKNSCWPAFRRGPCSSDEHLVLRLNSVIPICVTNPCVDGFVMWKGRCERLGSTGPCPNEFPPAVLWINATTITVECIALNFDNRYDTYTSIEMCLPGCKRHVQSMCVPRIM</sequence>